<dbReference type="Gene3D" id="3.30.700.10">
    <property type="entry name" value="Glycoprotein, Type 4 Pilin"/>
    <property type="match status" value="1"/>
</dbReference>
<proteinExistence type="predicted"/>
<sequence length="465" mass="49336">MRAMTLHRRSCRDAFTLVELLIALTIASALTAIALPTLKDSMRQNTLSRSASLVKGAFINARAQAIRTGRPYGIVIERQRHDIGSGNPSALNYLGGNYATRLYYVQSPLEYRGDVAASAVYPVFDPPTGSTPVPKFFFPQTSAGLLYAVANSSGTSPAARLINVGTQFSVGKSDYIFKVESAVTYTVTGGSPLNAQGVPAGPGTLVEFNYPHFSPQNTGFPGTLTTTGVSSTFPAGLAVYQPHDFKFRVNPVRAPLAPVSLIGRTVVDLSVSGPSSNPLAFNVQQIVDPIPTTQIPNLAANRLLNDVYVMFAPDGRLDGIYSDQRIVNGGVIDGFNLVRLDPSTTVSFNVGYVDGILDNIDDGARYPDVVGTTDYNITTDDPPLATPAPPAALTPTKVPNFANTDCAWVSVQPLSGAIRLDTVASQPPATVLTNYYGLGTTPPARSVMNARVHQSRRLASGGAVQ</sequence>
<dbReference type="Pfam" id="PF07963">
    <property type="entry name" value="N_methyl"/>
    <property type="match status" value="1"/>
</dbReference>
<comment type="caution">
    <text evidence="1">The sequence shown here is derived from an EMBL/GenBank/DDBJ whole genome shotgun (WGS) entry which is preliminary data.</text>
</comment>
<evidence type="ECO:0000313" key="2">
    <source>
        <dbReference type="Proteomes" id="UP000324479"/>
    </source>
</evidence>
<reference evidence="1 2" key="1">
    <citation type="submission" date="2019-08" db="EMBL/GenBank/DDBJ databases">
        <authorList>
            <person name="Dhanesh K."/>
            <person name="Kumar G."/>
            <person name="Sasikala C."/>
            <person name="Venkata Ramana C."/>
        </authorList>
    </citation>
    <scope>NUCLEOTIDE SEQUENCE [LARGE SCALE GENOMIC DNA]</scope>
    <source>
        <strain evidence="1 2">JC645</strain>
    </source>
</reference>
<name>A0A5M6CZP5_9BACT</name>
<organism evidence="1 2">
    <name type="scientific">Roseiconus nitratireducens</name>
    <dbReference type="NCBI Taxonomy" id="2605748"/>
    <lineage>
        <taxon>Bacteria</taxon>
        <taxon>Pseudomonadati</taxon>
        <taxon>Planctomycetota</taxon>
        <taxon>Planctomycetia</taxon>
        <taxon>Pirellulales</taxon>
        <taxon>Pirellulaceae</taxon>
        <taxon>Roseiconus</taxon>
    </lineage>
</organism>
<protein>
    <submittedName>
        <fullName evidence="1">Prepilin-type N-terminal cleavage/methylation domain-containing protein</fullName>
    </submittedName>
</protein>
<dbReference type="InterPro" id="IPR012902">
    <property type="entry name" value="N_methyl_site"/>
</dbReference>
<dbReference type="AlphaFoldDB" id="A0A5M6CZP5"/>
<keyword evidence="2" id="KW-1185">Reference proteome</keyword>
<dbReference type="SUPFAM" id="SSF54523">
    <property type="entry name" value="Pili subunits"/>
    <property type="match status" value="1"/>
</dbReference>
<accession>A0A5M6CZP5</accession>
<dbReference type="Proteomes" id="UP000324479">
    <property type="component" value="Unassembled WGS sequence"/>
</dbReference>
<dbReference type="InterPro" id="IPR045584">
    <property type="entry name" value="Pilin-like"/>
</dbReference>
<dbReference type="EMBL" id="VWOX01000012">
    <property type="protein sequence ID" value="KAA5540694.1"/>
    <property type="molecule type" value="Genomic_DNA"/>
</dbReference>
<evidence type="ECO:0000313" key="1">
    <source>
        <dbReference type="EMBL" id="KAA5540694.1"/>
    </source>
</evidence>
<dbReference type="NCBIfam" id="TIGR02532">
    <property type="entry name" value="IV_pilin_GFxxxE"/>
    <property type="match status" value="1"/>
</dbReference>
<gene>
    <name evidence="1" type="ORF">FYK55_20090</name>
</gene>